<evidence type="ECO:0000313" key="5">
    <source>
        <dbReference type="Proteomes" id="UP001198602"/>
    </source>
</evidence>
<keyword evidence="5" id="KW-1185">Reference proteome</keyword>
<dbReference type="PANTHER" id="PTHR44591">
    <property type="entry name" value="STRESS RESPONSE REGULATOR PROTEIN 1"/>
    <property type="match status" value="1"/>
</dbReference>
<dbReference type="SMART" id="SM00448">
    <property type="entry name" value="REC"/>
    <property type="match status" value="1"/>
</dbReference>
<protein>
    <submittedName>
        <fullName evidence="4">Response regulator</fullName>
    </submittedName>
</protein>
<comment type="caution">
    <text evidence="2">Lacks conserved residue(s) required for the propagation of feature annotation.</text>
</comment>
<comment type="caution">
    <text evidence="4">The sequence shown here is derived from an EMBL/GenBank/DDBJ whole genome shotgun (WGS) entry which is preliminary data.</text>
</comment>
<evidence type="ECO:0000313" key="4">
    <source>
        <dbReference type="EMBL" id="MCA1856709.1"/>
    </source>
</evidence>
<dbReference type="EMBL" id="JAHYBX010000004">
    <property type="protein sequence ID" value="MCA1856709.1"/>
    <property type="molecule type" value="Genomic_DNA"/>
</dbReference>
<dbReference type="Pfam" id="PF00072">
    <property type="entry name" value="Response_reg"/>
    <property type="match status" value="1"/>
</dbReference>
<dbReference type="PANTHER" id="PTHR44591:SF3">
    <property type="entry name" value="RESPONSE REGULATORY DOMAIN-CONTAINING PROTEIN"/>
    <property type="match status" value="1"/>
</dbReference>
<keyword evidence="1" id="KW-0597">Phosphoprotein</keyword>
<name>A0ABS7YAJ4_9BURK</name>
<sequence length="133" mass="14239">MLKALIVDGSAISRGLLNTVLMEGGYEVVAQTHTGLLGCALALKHRPQIVCIAREQVEDGSRIVEELRAQLPKAMIFIVSGTLDAAAVQDALQRGVHGFIVKPFKADAVLKTIRNTVIAVVRKQQAAASNKPE</sequence>
<proteinExistence type="predicted"/>
<dbReference type="InterPro" id="IPR001789">
    <property type="entry name" value="Sig_transdc_resp-reg_receiver"/>
</dbReference>
<gene>
    <name evidence="4" type="ORF">LE190_12345</name>
</gene>
<reference evidence="4 5" key="1">
    <citation type="submission" date="2021-07" db="EMBL/GenBank/DDBJ databases">
        <title>Characterization of Violacein-producing bacteria and related species.</title>
        <authorList>
            <person name="Wilson H.S."/>
            <person name="De Leon M.E."/>
        </authorList>
    </citation>
    <scope>NUCLEOTIDE SEQUENCE [LARGE SCALE GENOMIC DNA]</scope>
    <source>
        <strain evidence="4 5">HSC-2F05</strain>
    </source>
</reference>
<evidence type="ECO:0000256" key="1">
    <source>
        <dbReference type="ARBA" id="ARBA00022553"/>
    </source>
</evidence>
<dbReference type="SUPFAM" id="SSF52172">
    <property type="entry name" value="CheY-like"/>
    <property type="match status" value="1"/>
</dbReference>
<feature type="domain" description="Response regulatory" evidence="3">
    <location>
        <begin position="3"/>
        <end position="117"/>
    </location>
</feature>
<dbReference type="InterPro" id="IPR050595">
    <property type="entry name" value="Bact_response_regulator"/>
</dbReference>
<dbReference type="Gene3D" id="3.40.50.2300">
    <property type="match status" value="1"/>
</dbReference>
<evidence type="ECO:0000256" key="2">
    <source>
        <dbReference type="PROSITE-ProRule" id="PRU00169"/>
    </source>
</evidence>
<dbReference type="InterPro" id="IPR011006">
    <property type="entry name" value="CheY-like_superfamily"/>
</dbReference>
<organism evidence="4 5">
    <name type="scientific">Massilia hydrophila</name>
    <dbReference type="NCBI Taxonomy" id="3044279"/>
    <lineage>
        <taxon>Bacteria</taxon>
        <taxon>Pseudomonadati</taxon>
        <taxon>Pseudomonadota</taxon>
        <taxon>Betaproteobacteria</taxon>
        <taxon>Burkholderiales</taxon>
        <taxon>Oxalobacteraceae</taxon>
        <taxon>Telluria group</taxon>
        <taxon>Massilia</taxon>
    </lineage>
</organism>
<dbReference type="Proteomes" id="UP001198602">
    <property type="component" value="Unassembled WGS sequence"/>
</dbReference>
<accession>A0ABS7YAJ4</accession>
<dbReference type="PROSITE" id="PS50110">
    <property type="entry name" value="RESPONSE_REGULATORY"/>
    <property type="match status" value="1"/>
</dbReference>
<evidence type="ECO:0000259" key="3">
    <source>
        <dbReference type="PROSITE" id="PS50110"/>
    </source>
</evidence>
<dbReference type="RefSeq" id="WP_225238983.1">
    <property type="nucleotide sequence ID" value="NZ_JAHYBX010000004.1"/>
</dbReference>